<feature type="region of interest" description="Disordered" evidence="8">
    <location>
        <begin position="431"/>
        <end position="501"/>
    </location>
</feature>
<dbReference type="SMART" id="SM00293">
    <property type="entry name" value="PWWP"/>
    <property type="match status" value="1"/>
</dbReference>
<feature type="compositionally biased region" description="Low complexity" evidence="8">
    <location>
        <begin position="1341"/>
        <end position="1359"/>
    </location>
</feature>
<dbReference type="EMBL" id="JAMYWD010000011">
    <property type="protein sequence ID" value="KAJ4957346.1"/>
    <property type="molecule type" value="Genomic_DNA"/>
</dbReference>
<keyword evidence="3" id="KW-0507">mRNA processing</keyword>
<dbReference type="InterPro" id="IPR006569">
    <property type="entry name" value="CID_dom"/>
</dbReference>
<dbReference type="OrthoDB" id="62853at2759"/>
<dbReference type="SMART" id="SM00582">
    <property type="entry name" value="RPR"/>
    <property type="match status" value="1"/>
</dbReference>
<gene>
    <name evidence="11" type="ORF">NE237_014129</name>
</gene>
<evidence type="ECO:0000256" key="6">
    <source>
        <dbReference type="ARBA" id="ARBA00023163"/>
    </source>
</evidence>
<organism evidence="11 12">
    <name type="scientific">Protea cynaroides</name>
    <dbReference type="NCBI Taxonomy" id="273540"/>
    <lineage>
        <taxon>Eukaryota</taxon>
        <taxon>Viridiplantae</taxon>
        <taxon>Streptophyta</taxon>
        <taxon>Embryophyta</taxon>
        <taxon>Tracheophyta</taxon>
        <taxon>Spermatophyta</taxon>
        <taxon>Magnoliopsida</taxon>
        <taxon>Proteales</taxon>
        <taxon>Proteaceae</taxon>
        <taxon>Protea</taxon>
    </lineage>
</organism>
<dbReference type="PROSITE" id="PS51391">
    <property type="entry name" value="CID"/>
    <property type="match status" value="1"/>
</dbReference>
<keyword evidence="4" id="KW-0805">Transcription regulation</keyword>
<keyword evidence="7" id="KW-0539">Nucleus</keyword>
<dbReference type="Proteomes" id="UP001141806">
    <property type="component" value="Unassembled WGS sequence"/>
</dbReference>
<evidence type="ECO:0000313" key="11">
    <source>
        <dbReference type="EMBL" id="KAJ4957346.1"/>
    </source>
</evidence>
<feature type="region of interest" description="Disordered" evidence="8">
    <location>
        <begin position="114"/>
        <end position="133"/>
    </location>
</feature>
<dbReference type="PANTHER" id="PTHR12550">
    <property type="entry name" value="HEPATOMA-DERIVED GROWTH FACTOR-RELATED"/>
    <property type="match status" value="1"/>
</dbReference>
<dbReference type="GO" id="GO:0006397">
    <property type="term" value="P:mRNA processing"/>
    <property type="evidence" value="ECO:0007669"/>
    <property type="project" value="UniProtKB-KW"/>
</dbReference>
<evidence type="ECO:0000256" key="4">
    <source>
        <dbReference type="ARBA" id="ARBA00023015"/>
    </source>
</evidence>
<evidence type="ECO:0000313" key="12">
    <source>
        <dbReference type="Proteomes" id="UP001141806"/>
    </source>
</evidence>
<feature type="domain" description="PWWP" evidence="9">
    <location>
        <begin position="23"/>
        <end position="80"/>
    </location>
</feature>
<keyword evidence="5" id="KW-0287">Flowering</keyword>
<feature type="compositionally biased region" description="Basic and acidic residues" evidence="8">
    <location>
        <begin position="435"/>
        <end position="501"/>
    </location>
</feature>
<dbReference type="InterPro" id="IPR000313">
    <property type="entry name" value="PWWP_dom"/>
</dbReference>
<keyword evidence="2" id="KW-0217">Developmental protein</keyword>
<proteinExistence type="predicted"/>
<evidence type="ECO:0000259" key="9">
    <source>
        <dbReference type="PROSITE" id="PS50812"/>
    </source>
</evidence>
<dbReference type="Gene3D" id="1.25.40.90">
    <property type="match status" value="1"/>
</dbReference>
<evidence type="ECO:0008006" key="13">
    <source>
        <dbReference type="Google" id="ProtNLM"/>
    </source>
</evidence>
<evidence type="ECO:0000259" key="10">
    <source>
        <dbReference type="PROSITE" id="PS51391"/>
    </source>
</evidence>
<dbReference type="PROSITE" id="PS50812">
    <property type="entry name" value="PWWP"/>
    <property type="match status" value="1"/>
</dbReference>
<sequence>MAPSRKKGAGKTSAAAARRQWKVGDLVLAKVKGFPAWPATVSEPEKWGYSTDWKKVLVYFFGTKQIAFCNPADVEAFTEEKKNSLLIKRQGKGADFVRAVEEIIDSYEKAKKPDQDVDYNSGDEGTASYNGHSEGYGGKSWMKVQRQNTVRMSNSHSESLHASKISNESCNPIDVPVSMDNTELHDMGTVSMERMGNALFVTNLRETNLETNIALRKKLRDTQLQGCFVQRTPSVRRSRSSLKVDPCKLRGLIRPLNGCGKTTKDAAYTASLDEPLKNKRIKKSLDPSVQQDVDSPVRSAVFGSNGSSEDNGSEVVTTNCGMISLNEGSTLESSCKVEHHETPGCLERGVELNERLDLQSNTVVLKKRRKPTRKRVTQDTADCTARPNKETTVGAGIIVIVPDSRCEKLDERSGKGDGDEHLPLLKRARVRMSKPSREEELDNSMHTEEKPLEETEHDNLVNSERKHTEETEHDNPMNTEKKHTEPLKEETEHDNSMNLERKHTEEVLVNNSEQVSTSTLCDDDCSVGRASLEVKGAMSNASPLKNCSHVTENGVMFWKARKYQWRGGSLDGEAALPPSKRLHRALEAMSANAAEDDQAGSEAPVAMKMLSSSSSDLSPCHIAGASEVQNALERRNVSFSDASECSGSFNTPTNEVQTETLDMKSCDHVVRSSSSSRRGDAKEMVSEGLNVGDAKDLEDSSVDTEIAKPDVDVRSSQPCSSFYGSQDTLLSGQLDQPSSSMEEGKNVIADAAKKCSGYTSEGEGCSHADKIGHVHYSIRQELDSVSEAKDVGDSSALTGTYVLLSTADCNCREDMKSLKSPTYENNSDKGMWEAAQLVGHKQTQDGSDACPCSKPMKVLIAAAQAKRHLSRSYSLSDNPLDNKVIVDAVSILSPRNRFESAEQVSPSKTLSSQVHALDNRIDICNSAGSPDVLPHHKKTEHLLDVEGKGKSEPTVTDKQKSFSKWSVHAEANAARKSFQLMLETLSRTKESIGRATRLAIDCAKYGVASEVVEILARNLESESSLHRRVDLFFLVDSITQCSRGQKGGVGDVYLSAVQAALPRLLSAAAPPGNAARENRKQCMKVLRLWLERKTLSESIIRHHMRELDSITDASVPSAFARRPSRSERAINDPIREMEGMLVDEYGSNTSFQLPGFNMPRMLKNEEEGSDSDEKNFEAVTPEHEPEIPLEREMASTSLNDKHRHILEDVDGELEMEDVAPCCEVELNSIYKGAGVEALHTSHCQLDQCISLPFAPPLPEDVPPTPPPLPTSPPPMAPAPSLAILRAITDNGDSSRYMGTHSMQNHYQQSMAQQSGNSGMTSDTVPYFSTRYSDLPTPMHRPGSSCSSGSRGSFPGSHPSTVHPVNNVPQTNGVPVENKAYRLLPPPPVSSNQFSYVQGGQKSHSWRETSGSLFTKKFQVDQDMNGGDFYAGRERVKLAPREIGDGGLSLPAYSDSAYFDKAEGSYATVSSYYGPQCESARIPNRGWSFPPRALDYRHSTPNIRPPEASIFWRPRWSSSGR</sequence>
<evidence type="ECO:0000256" key="5">
    <source>
        <dbReference type="ARBA" id="ARBA00023089"/>
    </source>
</evidence>
<name>A0A9Q0JZ78_9MAGN</name>
<reference evidence="11" key="1">
    <citation type="journal article" date="2023" name="Plant J.">
        <title>The genome of the king protea, Protea cynaroides.</title>
        <authorList>
            <person name="Chang J."/>
            <person name="Duong T.A."/>
            <person name="Schoeman C."/>
            <person name="Ma X."/>
            <person name="Roodt D."/>
            <person name="Barker N."/>
            <person name="Li Z."/>
            <person name="Van de Peer Y."/>
            <person name="Mizrachi E."/>
        </authorList>
    </citation>
    <scope>NUCLEOTIDE SEQUENCE</scope>
    <source>
        <tissue evidence="11">Young leaves</tissue>
    </source>
</reference>
<evidence type="ECO:0000256" key="3">
    <source>
        <dbReference type="ARBA" id="ARBA00022664"/>
    </source>
</evidence>
<dbReference type="InterPro" id="IPR008942">
    <property type="entry name" value="ENTH_VHS"/>
</dbReference>
<dbReference type="GO" id="GO:0005634">
    <property type="term" value="C:nucleus"/>
    <property type="evidence" value="ECO:0007669"/>
    <property type="project" value="UniProtKB-SubCell"/>
</dbReference>
<feature type="region of interest" description="Disordered" evidence="8">
    <location>
        <begin position="670"/>
        <end position="719"/>
    </location>
</feature>
<dbReference type="Gene3D" id="2.30.30.140">
    <property type="match status" value="1"/>
</dbReference>
<dbReference type="PANTHER" id="PTHR12550:SF49">
    <property type="entry name" value="PROTEIN HUA2-LIKE 2-RELATED"/>
    <property type="match status" value="1"/>
</dbReference>
<dbReference type="SUPFAM" id="SSF63748">
    <property type="entry name" value="Tudor/PWWP/MBT"/>
    <property type="match status" value="1"/>
</dbReference>
<evidence type="ECO:0000256" key="8">
    <source>
        <dbReference type="SAM" id="MobiDB-lite"/>
    </source>
</evidence>
<keyword evidence="6" id="KW-0804">Transcription</keyword>
<evidence type="ECO:0000256" key="2">
    <source>
        <dbReference type="ARBA" id="ARBA00022473"/>
    </source>
</evidence>
<protein>
    <recommendedName>
        <fullName evidence="13">Protein HUA2-LIKE 2-like</fullName>
    </recommendedName>
</protein>
<keyword evidence="12" id="KW-1185">Reference proteome</keyword>
<feature type="region of interest" description="Disordered" evidence="8">
    <location>
        <begin position="1337"/>
        <end position="1368"/>
    </location>
</feature>
<comment type="caution">
    <text evidence="11">The sequence shown here is derived from an EMBL/GenBank/DDBJ whole genome shotgun (WGS) entry which is preliminary data.</text>
</comment>
<dbReference type="FunFam" id="1.25.40.90:FF:000037">
    <property type="entry name" value="Enhancer of ag-4 2"/>
    <property type="match status" value="1"/>
</dbReference>
<evidence type="ECO:0000256" key="7">
    <source>
        <dbReference type="ARBA" id="ARBA00023242"/>
    </source>
</evidence>
<feature type="domain" description="CID" evidence="10">
    <location>
        <begin position="970"/>
        <end position="1111"/>
    </location>
</feature>
<dbReference type="Pfam" id="PF00855">
    <property type="entry name" value="PWWP"/>
    <property type="match status" value="1"/>
</dbReference>
<evidence type="ECO:0000256" key="1">
    <source>
        <dbReference type="ARBA" id="ARBA00004123"/>
    </source>
</evidence>
<dbReference type="GO" id="GO:0009908">
    <property type="term" value="P:flower development"/>
    <property type="evidence" value="ECO:0007669"/>
    <property type="project" value="UniProtKB-KW"/>
</dbReference>
<comment type="subcellular location">
    <subcellularLocation>
        <location evidence="1">Nucleus</location>
    </subcellularLocation>
</comment>
<accession>A0A9Q0JZ78</accession>
<dbReference type="Pfam" id="PF04818">
    <property type="entry name" value="CID"/>
    <property type="match status" value="1"/>
</dbReference>